<gene>
    <name evidence="7" type="ORF">KIL84_021195</name>
</gene>
<sequence length="87" mass="9962">VNAVIFVVTVWKLSLKFADINPDMNQLKKLRVLTITAIAQLCVLGTTWIFGMFQFNQRSLVASYIFTILNSLQGLFIFLLHCLLKKQ</sequence>
<dbReference type="InterPro" id="IPR017981">
    <property type="entry name" value="GPCR_2-like_7TM"/>
</dbReference>
<keyword evidence="2 5" id="KW-0812">Transmembrane</keyword>
<evidence type="ECO:0000256" key="3">
    <source>
        <dbReference type="ARBA" id="ARBA00022989"/>
    </source>
</evidence>
<comment type="subcellular location">
    <subcellularLocation>
        <location evidence="1">Membrane</location>
        <topology evidence="1">Multi-pass membrane protein</topology>
    </subcellularLocation>
</comment>
<evidence type="ECO:0000256" key="4">
    <source>
        <dbReference type="ARBA" id="ARBA00023136"/>
    </source>
</evidence>
<dbReference type="PANTHER" id="PTHR12011">
    <property type="entry name" value="ADHESION G-PROTEIN COUPLED RECEPTOR"/>
    <property type="match status" value="1"/>
</dbReference>
<evidence type="ECO:0000256" key="5">
    <source>
        <dbReference type="SAM" id="Phobius"/>
    </source>
</evidence>
<dbReference type="Proteomes" id="UP000827986">
    <property type="component" value="Unassembled WGS sequence"/>
</dbReference>
<evidence type="ECO:0000256" key="1">
    <source>
        <dbReference type="ARBA" id="ARBA00004141"/>
    </source>
</evidence>
<keyword evidence="3 5" id="KW-1133">Transmembrane helix</keyword>
<evidence type="ECO:0000256" key="2">
    <source>
        <dbReference type="ARBA" id="ARBA00022692"/>
    </source>
</evidence>
<feature type="non-terminal residue" evidence="7">
    <location>
        <position position="1"/>
    </location>
</feature>
<reference evidence="7" key="1">
    <citation type="submission" date="2021-09" db="EMBL/GenBank/DDBJ databases">
        <title>The genome of Mauremys mutica provides insights into the evolution of semi-aquatic lifestyle.</title>
        <authorList>
            <person name="Gong S."/>
            <person name="Gao Y."/>
        </authorList>
    </citation>
    <scope>NUCLEOTIDE SEQUENCE</scope>
    <source>
        <strain evidence="7">MM-2020</strain>
        <tissue evidence="7">Muscle</tissue>
    </source>
</reference>
<keyword evidence="4 5" id="KW-0472">Membrane</keyword>
<feature type="domain" description="G-protein coupled receptors family 2 profile 2" evidence="6">
    <location>
        <begin position="1"/>
        <end position="85"/>
    </location>
</feature>
<feature type="non-terminal residue" evidence="7">
    <location>
        <position position="87"/>
    </location>
</feature>
<dbReference type="PANTHER" id="PTHR12011:SF348">
    <property type="entry name" value="ADHESION G PROTEIN-COUPLED RECEPTOR E5"/>
    <property type="match status" value="1"/>
</dbReference>
<dbReference type="InterPro" id="IPR000832">
    <property type="entry name" value="GPCR_2_secretin-like"/>
</dbReference>
<dbReference type="AlphaFoldDB" id="A0A9D4B151"/>
<dbReference type="GO" id="GO:0005886">
    <property type="term" value="C:plasma membrane"/>
    <property type="evidence" value="ECO:0007669"/>
    <property type="project" value="TreeGrafter"/>
</dbReference>
<dbReference type="EMBL" id="JAHDVG010000475">
    <property type="protein sequence ID" value="KAH1176461.1"/>
    <property type="molecule type" value="Genomic_DNA"/>
</dbReference>
<protein>
    <recommendedName>
        <fullName evidence="6">G-protein coupled receptors family 2 profile 2 domain-containing protein</fullName>
    </recommendedName>
</protein>
<evidence type="ECO:0000313" key="8">
    <source>
        <dbReference type="Proteomes" id="UP000827986"/>
    </source>
</evidence>
<dbReference type="Gene3D" id="1.20.1070.10">
    <property type="entry name" value="Rhodopsin 7-helix transmembrane proteins"/>
    <property type="match status" value="1"/>
</dbReference>
<feature type="transmembrane region" description="Helical" evidence="5">
    <location>
        <begin position="32"/>
        <end position="55"/>
    </location>
</feature>
<accession>A0A9D4B151</accession>
<dbReference type="GO" id="GO:0007189">
    <property type="term" value="P:adenylate cyclase-activating G protein-coupled receptor signaling pathway"/>
    <property type="evidence" value="ECO:0007669"/>
    <property type="project" value="TreeGrafter"/>
</dbReference>
<dbReference type="Pfam" id="PF00002">
    <property type="entry name" value="7tm_2"/>
    <property type="match status" value="1"/>
</dbReference>
<dbReference type="GO" id="GO:0004930">
    <property type="term" value="F:G protein-coupled receptor activity"/>
    <property type="evidence" value="ECO:0007669"/>
    <property type="project" value="InterPro"/>
</dbReference>
<name>A0A9D4B151_9SAUR</name>
<dbReference type="GO" id="GO:0007166">
    <property type="term" value="P:cell surface receptor signaling pathway"/>
    <property type="evidence" value="ECO:0007669"/>
    <property type="project" value="InterPro"/>
</dbReference>
<feature type="transmembrane region" description="Helical" evidence="5">
    <location>
        <begin position="61"/>
        <end position="84"/>
    </location>
</feature>
<evidence type="ECO:0000259" key="6">
    <source>
        <dbReference type="PROSITE" id="PS50261"/>
    </source>
</evidence>
<comment type="caution">
    <text evidence="7">The sequence shown here is derived from an EMBL/GenBank/DDBJ whole genome shotgun (WGS) entry which is preliminary data.</text>
</comment>
<proteinExistence type="predicted"/>
<keyword evidence="8" id="KW-1185">Reference proteome</keyword>
<organism evidence="7 8">
    <name type="scientific">Mauremys mutica</name>
    <name type="common">yellowpond turtle</name>
    <dbReference type="NCBI Taxonomy" id="74926"/>
    <lineage>
        <taxon>Eukaryota</taxon>
        <taxon>Metazoa</taxon>
        <taxon>Chordata</taxon>
        <taxon>Craniata</taxon>
        <taxon>Vertebrata</taxon>
        <taxon>Euteleostomi</taxon>
        <taxon>Archelosauria</taxon>
        <taxon>Testudinata</taxon>
        <taxon>Testudines</taxon>
        <taxon>Cryptodira</taxon>
        <taxon>Durocryptodira</taxon>
        <taxon>Testudinoidea</taxon>
        <taxon>Geoemydidae</taxon>
        <taxon>Geoemydinae</taxon>
        <taxon>Mauremys</taxon>
    </lineage>
</organism>
<dbReference type="PROSITE" id="PS50261">
    <property type="entry name" value="G_PROTEIN_RECEP_F2_4"/>
    <property type="match status" value="1"/>
</dbReference>
<evidence type="ECO:0000313" key="7">
    <source>
        <dbReference type="EMBL" id="KAH1176461.1"/>
    </source>
</evidence>